<evidence type="ECO:0000256" key="2">
    <source>
        <dbReference type="ARBA" id="ARBA00022527"/>
    </source>
</evidence>
<keyword evidence="5" id="KW-0479">Metal-binding</keyword>
<dbReference type="PANTHER" id="PTHR47634">
    <property type="entry name" value="PROTEIN KINASE DOMAIN-CONTAINING PROTEIN-RELATED"/>
    <property type="match status" value="1"/>
</dbReference>
<dbReference type="InterPro" id="IPR036915">
    <property type="entry name" value="Cyclin-like_sf"/>
</dbReference>
<dbReference type="Gene3D" id="1.10.510.10">
    <property type="entry name" value="Transferase(Phosphotransferase) domain 1"/>
    <property type="match status" value="1"/>
</dbReference>
<comment type="catalytic activity">
    <reaction evidence="9">
        <text>L-threonyl-[protein] + ATP = O-phospho-L-threonyl-[protein] + ADP + H(+)</text>
        <dbReference type="Rhea" id="RHEA:46608"/>
        <dbReference type="Rhea" id="RHEA-COMP:11060"/>
        <dbReference type="Rhea" id="RHEA-COMP:11605"/>
        <dbReference type="ChEBI" id="CHEBI:15378"/>
        <dbReference type="ChEBI" id="CHEBI:30013"/>
        <dbReference type="ChEBI" id="CHEBI:30616"/>
        <dbReference type="ChEBI" id="CHEBI:61977"/>
        <dbReference type="ChEBI" id="CHEBI:456216"/>
        <dbReference type="EC" id="2.7.11.1"/>
    </reaction>
</comment>
<proteinExistence type="predicted"/>
<dbReference type="Proteomes" id="UP000824890">
    <property type="component" value="Unassembled WGS sequence"/>
</dbReference>
<reference evidence="13 14" key="1">
    <citation type="submission" date="2021-05" db="EMBL/GenBank/DDBJ databases">
        <title>Genome Assembly of Synthetic Allotetraploid Brassica napus Reveals Homoeologous Exchanges between Subgenomes.</title>
        <authorList>
            <person name="Davis J.T."/>
        </authorList>
    </citation>
    <scope>NUCLEOTIDE SEQUENCE [LARGE SCALE GENOMIC DNA]</scope>
    <source>
        <strain evidence="14">cv. Da-Ae</strain>
        <tissue evidence="13">Seedling</tissue>
    </source>
</reference>
<dbReference type="InterPro" id="IPR011009">
    <property type="entry name" value="Kinase-like_dom_sf"/>
</dbReference>
<dbReference type="SMART" id="SM00220">
    <property type="entry name" value="S_TKc"/>
    <property type="match status" value="1"/>
</dbReference>
<evidence type="ECO:0000313" key="14">
    <source>
        <dbReference type="Proteomes" id="UP000824890"/>
    </source>
</evidence>
<dbReference type="Gene3D" id="3.30.200.20">
    <property type="entry name" value="Phosphorylase Kinase, domain 1"/>
    <property type="match status" value="1"/>
</dbReference>
<evidence type="ECO:0000256" key="3">
    <source>
        <dbReference type="ARBA" id="ARBA00022679"/>
    </source>
</evidence>
<feature type="domain" description="Protein kinase" evidence="12">
    <location>
        <begin position="38"/>
        <end position="421"/>
    </location>
</feature>
<keyword evidence="14" id="KW-1185">Reference proteome</keyword>
<feature type="binding site" evidence="11">
    <location>
        <position position="67"/>
    </location>
    <ligand>
        <name>ATP</name>
        <dbReference type="ChEBI" id="CHEBI:30616"/>
    </ligand>
</feature>
<evidence type="ECO:0000256" key="4">
    <source>
        <dbReference type="ARBA" id="ARBA00022741"/>
    </source>
</evidence>
<dbReference type="PROSITE" id="PS00108">
    <property type="entry name" value="PROTEIN_KINASE_ST"/>
    <property type="match status" value="1"/>
</dbReference>
<dbReference type="Pfam" id="PF00069">
    <property type="entry name" value="Pkinase"/>
    <property type="match status" value="2"/>
</dbReference>
<keyword evidence="7" id="KW-0862">Zinc</keyword>
<evidence type="ECO:0000256" key="6">
    <source>
        <dbReference type="ARBA" id="ARBA00022777"/>
    </source>
</evidence>
<dbReference type="InterPro" id="IPR008271">
    <property type="entry name" value="Ser/Thr_kinase_AS"/>
</dbReference>
<keyword evidence="3" id="KW-0808">Transferase</keyword>
<keyword evidence="4 11" id="KW-0547">Nucleotide-binding</keyword>
<keyword evidence="2" id="KW-0723">Serine/threonine-protein kinase</keyword>
<evidence type="ECO:0000256" key="1">
    <source>
        <dbReference type="ARBA" id="ARBA00012513"/>
    </source>
</evidence>
<dbReference type="InterPro" id="IPR051334">
    <property type="entry name" value="SRPK"/>
</dbReference>
<dbReference type="CDD" id="cd14136">
    <property type="entry name" value="STKc_SRPK"/>
    <property type="match status" value="1"/>
</dbReference>
<gene>
    <name evidence="13" type="ORF">HID58_000277</name>
</gene>
<dbReference type="PANTHER" id="PTHR47634:SF16">
    <property type="entry name" value="PROTEIN KINASE SUPERFAMILY PROTEIN"/>
    <property type="match status" value="1"/>
</dbReference>
<dbReference type="SUPFAM" id="SSF56112">
    <property type="entry name" value="Protein kinase-like (PK-like)"/>
    <property type="match status" value="1"/>
</dbReference>
<evidence type="ECO:0000256" key="5">
    <source>
        <dbReference type="ARBA" id="ARBA00022771"/>
    </source>
</evidence>
<dbReference type="InterPro" id="IPR000719">
    <property type="entry name" value="Prot_kinase_dom"/>
</dbReference>
<evidence type="ECO:0000256" key="10">
    <source>
        <dbReference type="ARBA" id="ARBA00048679"/>
    </source>
</evidence>
<dbReference type="EC" id="2.7.11.1" evidence="1"/>
<protein>
    <recommendedName>
        <fullName evidence="1">non-specific serine/threonine protein kinase</fullName>
        <ecNumber evidence="1">2.7.11.1</ecNumber>
    </recommendedName>
</protein>
<dbReference type="PROSITE" id="PS00107">
    <property type="entry name" value="PROTEIN_KINASE_ATP"/>
    <property type="match status" value="1"/>
</dbReference>
<dbReference type="InterPro" id="IPR054078">
    <property type="entry name" value="BRF2-like_C"/>
</dbReference>
<dbReference type="CDD" id="cd00043">
    <property type="entry name" value="CYCLIN_SF"/>
    <property type="match status" value="1"/>
</dbReference>
<comment type="catalytic activity">
    <reaction evidence="10">
        <text>L-seryl-[protein] + ATP = O-phospho-L-seryl-[protein] + ADP + H(+)</text>
        <dbReference type="Rhea" id="RHEA:17989"/>
        <dbReference type="Rhea" id="RHEA-COMP:9863"/>
        <dbReference type="Rhea" id="RHEA-COMP:11604"/>
        <dbReference type="ChEBI" id="CHEBI:15378"/>
        <dbReference type="ChEBI" id="CHEBI:29999"/>
        <dbReference type="ChEBI" id="CHEBI:30616"/>
        <dbReference type="ChEBI" id="CHEBI:83421"/>
        <dbReference type="ChEBI" id="CHEBI:456216"/>
        <dbReference type="EC" id="2.7.11.1"/>
    </reaction>
</comment>
<accession>A0ABQ8EG63</accession>
<dbReference type="PROSITE" id="PS50011">
    <property type="entry name" value="PROTEIN_KINASE_DOM"/>
    <property type="match status" value="1"/>
</dbReference>
<evidence type="ECO:0000256" key="11">
    <source>
        <dbReference type="PROSITE-ProRule" id="PRU10141"/>
    </source>
</evidence>
<dbReference type="Pfam" id="PF21886">
    <property type="entry name" value="BRF2-like_C_cyclin_rpt"/>
    <property type="match status" value="1"/>
</dbReference>
<keyword evidence="6" id="KW-0418">Kinase</keyword>
<dbReference type="EMBL" id="JAGKQM010000001">
    <property type="protein sequence ID" value="KAH0940640.1"/>
    <property type="molecule type" value="Genomic_DNA"/>
</dbReference>
<organism evidence="13 14">
    <name type="scientific">Brassica napus</name>
    <name type="common">Rape</name>
    <dbReference type="NCBI Taxonomy" id="3708"/>
    <lineage>
        <taxon>Eukaryota</taxon>
        <taxon>Viridiplantae</taxon>
        <taxon>Streptophyta</taxon>
        <taxon>Embryophyta</taxon>
        <taxon>Tracheophyta</taxon>
        <taxon>Spermatophyta</taxon>
        <taxon>Magnoliopsida</taxon>
        <taxon>eudicotyledons</taxon>
        <taxon>Gunneridae</taxon>
        <taxon>Pentapetalae</taxon>
        <taxon>rosids</taxon>
        <taxon>malvids</taxon>
        <taxon>Brassicales</taxon>
        <taxon>Brassicaceae</taxon>
        <taxon>Brassiceae</taxon>
        <taxon>Brassica</taxon>
    </lineage>
</organism>
<sequence length="920" mass="102641">MSCSSSSGSEGEEEGFDSYRKGGYHAVRIGDPFSGGRYIAQRKLGWGQFSTVWLAFDTLSSNYVALKIQKSAQQFAQAALHEIEFLSAAADGDLQNTKCVVRLIDHFKHAGPNGQHLCMVLEFLGDSLLRLIRYNRYKGLKLDRVREICRCILTGLDYLHRELGMIHSDLKPENILLVSTIDPGKDPVRSGLTPLLEKPEGNANGGGGSSTMNLIEKKLKRRAKRAVAKISERRVSMVGGALGEEASSKSERSLDGIDMRCKVVDFGNACWADKQFAEEIQTRQYRAPEVILKSGYSFSVDMWSFGCTAFELVTGDMLFAPKEGNGYGEDEDHLALMMELLGKMPRKIAIGGARSKDYFDRHGDLKRIRRLKYWPLDRLLVDKYKLPEGEAKEFAEFLSPVLEFAPEKRPTAQQCLEHPWMNVVSTQNDADNVESQVRNLKIKGSRLSDSQSIMPCKRCNGTDFQRDGATGNSFCCGCGTLQEYDNYEAQLSGISGPQGTYIRVGTTGTGSTLAYKDKKIFEAGNLIDDITERLQLGEKSEEVKRMIGKITDGEFGKGEWFSVLIGACCYALVRKEGSGVLTMDEIVNVVGCDLHQLGSMCKRVVEYLGIEMGEFDLVGLFVKTASSSPRLSGVDGKKKERVVKQGGFLMNCSLKWFLSTGRRPMPLVVAVLAFVCQVNGVKCRIDDLARDCEVSLCTCKLRYKEMLERLVKVAKEIGLPWAGDVNVKNVVKHSGALIGLMEAKSMRKKRGDELVISSDGVCLKEIVKDCLRQEAMYCYDDDDEGERSSFLQMVSCDDWWKGKSKMSQRLKLKEVLERDVGLDDLPVSFIKGCDAVERRREKIKAAKLRIGSVQDPCDDDDKVSGRELSLEIGDGKKKRKRGSEIDWEDLVIQTLVLHNVKDEEIEKGHYNALLGLHVFN</sequence>
<evidence type="ECO:0000313" key="13">
    <source>
        <dbReference type="EMBL" id="KAH0940640.1"/>
    </source>
</evidence>
<keyword evidence="8 11" id="KW-0067">ATP-binding</keyword>
<keyword evidence="5" id="KW-0863">Zinc-finger</keyword>
<dbReference type="Gene3D" id="1.10.472.170">
    <property type="match status" value="1"/>
</dbReference>
<evidence type="ECO:0000256" key="7">
    <source>
        <dbReference type="ARBA" id="ARBA00022833"/>
    </source>
</evidence>
<dbReference type="SUPFAM" id="SSF47954">
    <property type="entry name" value="Cyclin-like"/>
    <property type="match status" value="2"/>
</dbReference>
<evidence type="ECO:0000256" key="9">
    <source>
        <dbReference type="ARBA" id="ARBA00047899"/>
    </source>
</evidence>
<evidence type="ECO:0000259" key="12">
    <source>
        <dbReference type="PROSITE" id="PS50011"/>
    </source>
</evidence>
<evidence type="ECO:0000256" key="8">
    <source>
        <dbReference type="ARBA" id="ARBA00022840"/>
    </source>
</evidence>
<dbReference type="Gene3D" id="1.10.472.10">
    <property type="entry name" value="Cyclin-like"/>
    <property type="match status" value="1"/>
</dbReference>
<name>A0ABQ8EG63_BRANA</name>
<dbReference type="InterPro" id="IPR017441">
    <property type="entry name" value="Protein_kinase_ATP_BS"/>
</dbReference>
<comment type="caution">
    <text evidence="13">The sequence shown here is derived from an EMBL/GenBank/DDBJ whole genome shotgun (WGS) entry which is preliminary data.</text>
</comment>